<dbReference type="SFLD" id="SFLDG01061">
    <property type="entry name" value="methylthiotransferase"/>
    <property type="match status" value="1"/>
</dbReference>
<dbReference type="Pfam" id="PF00919">
    <property type="entry name" value="UPF0004"/>
    <property type="match status" value="1"/>
</dbReference>
<evidence type="ECO:0000313" key="11">
    <source>
        <dbReference type="EMBL" id="MPL90639.1"/>
    </source>
</evidence>
<dbReference type="InterPro" id="IPR013848">
    <property type="entry name" value="Methylthiotransferase_N"/>
</dbReference>
<dbReference type="Gene3D" id="3.80.30.20">
    <property type="entry name" value="tm_1862 like domain"/>
    <property type="match status" value="1"/>
</dbReference>
<keyword evidence="6" id="KW-0408">Iron</keyword>
<keyword evidence="11" id="KW-0687">Ribonucleoprotein</keyword>
<evidence type="ECO:0000256" key="3">
    <source>
        <dbReference type="ARBA" id="ARBA00022490"/>
    </source>
</evidence>
<comment type="cofactor">
    <cofactor evidence="1">
        <name>[4Fe-4S] cluster</name>
        <dbReference type="ChEBI" id="CHEBI:49883"/>
    </cofactor>
</comment>
<dbReference type="GO" id="GO:0046872">
    <property type="term" value="F:metal ion binding"/>
    <property type="evidence" value="ECO:0007669"/>
    <property type="project" value="UniProtKB-KW"/>
</dbReference>
<dbReference type="NCBIfam" id="TIGR00089">
    <property type="entry name" value="MiaB/RimO family radical SAM methylthiotransferase"/>
    <property type="match status" value="1"/>
</dbReference>
<evidence type="ECO:0000259" key="9">
    <source>
        <dbReference type="PROSITE" id="PS51449"/>
    </source>
</evidence>
<dbReference type="GO" id="GO:0006400">
    <property type="term" value="P:tRNA modification"/>
    <property type="evidence" value="ECO:0007669"/>
    <property type="project" value="InterPro"/>
</dbReference>
<dbReference type="Pfam" id="PF04055">
    <property type="entry name" value="Radical_SAM"/>
    <property type="match status" value="1"/>
</dbReference>
<keyword evidence="11" id="KW-0689">Ribosomal protein</keyword>
<dbReference type="InterPro" id="IPR005840">
    <property type="entry name" value="Ribosomal_uS12_MeSTrfase_RimO"/>
</dbReference>
<dbReference type="SUPFAM" id="SSF102114">
    <property type="entry name" value="Radical SAM enzymes"/>
    <property type="match status" value="1"/>
</dbReference>
<keyword evidence="3" id="KW-0963">Cytoplasm</keyword>
<dbReference type="SFLD" id="SFLDS00029">
    <property type="entry name" value="Radical_SAM"/>
    <property type="match status" value="1"/>
</dbReference>
<dbReference type="EC" id="2.8.4.4" evidence="11"/>
<dbReference type="NCBIfam" id="TIGR01125">
    <property type="entry name" value="30S ribosomal protein S12 methylthiotransferase RimO"/>
    <property type="match status" value="1"/>
</dbReference>
<feature type="domain" description="MTTase N-terminal" evidence="9">
    <location>
        <begin position="3"/>
        <end position="121"/>
    </location>
</feature>
<accession>A0A644VGY3</accession>
<dbReference type="Pfam" id="PF18693">
    <property type="entry name" value="TRAM_2"/>
    <property type="match status" value="1"/>
</dbReference>
<dbReference type="GO" id="GO:0005829">
    <property type="term" value="C:cytosol"/>
    <property type="evidence" value="ECO:0007669"/>
    <property type="project" value="TreeGrafter"/>
</dbReference>
<dbReference type="PROSITE" id="PS50926">
    <property type="entry name" value="TRAM"/>
    <property type="match status" value="1"/>
</dbReference>
<evidence type="ECO:0000259" key="10">
    <source>
        <dbReference type="PROSITE" id="PS51918"/>
    </source>
</evidence>
<dbReference type="InterPro" id="IPR005839">
    <property type="entry name" value="Methylthiotransferase"/>
</dbReference>
<feature type="domain" description="Radical SAM core" evidence="10">
    <location>
        <begin position="131"/>
        <end position="361"/>
    </location>
</feature>
<organism evidence="11">
    <name type="scientific">bioreactor metagenome</name>
    <dbReference type="NCBI Taxonomy" id="1076179"/>
    <lineage>
        <taxon>unclassified sequences</taxon>
        <taxon>metagenomes</taxon>
        <taxon>ecological metagenomes</taxon>
    </lineage>
</organism>
<dbReference type="PANTHER" id="PTHR43837">
    <property type="entry name" value="RIBOSOMAL PROTEIN S12 METHYLTHIOTRANSFERASE RIMO"/>
    <property type="match status" value="1"/>
</dbReference>
<evidence type="ECO:0000256" key="2">
    <source>
        <dbReference type="ARBA" id="ARBA00022485"/>
    </source>
</evidence>
<comment type="caution">
    <text evidence="11">The sequence shown here is derived from an EMBL/GenBank/DDBJ whole genome shotgun (WGS) entry which is preliminary data.</text>
</comment>
<dbReference type="CDD" id="cd01335">
    <property type="entry name" value="Radical_SAM"/>
    <property type="match status" value="1"/>
</dbReference>
<keyword evidence="2" id="KW-0004">4Fe-4S</keyword>
<evidence type="ECO:0000256" key="6">
    <source>
        <dbReference type="ARBA" id="ARBA00023004"/>
    </source>
</evidence>
<dbReference type="FunFam" id="3.80.30.20:FF:000001">
    <property type="entry name" value="tRNA-2-methylthio-N(6)-dimethylallyladenosine synthase 2"/>
    <property type="match status" value="1"/>
</dbReference>
<proteinExistence type="inferred from homology"/>
<dbReference type="GO" id="GO:0103039">
    <property type="term" value="F:protein methylthiotransferase activity"/>
    <property type="evidence" value="ECO:0007669"/>
    <property type="project" value="UniProtKB-EC"/>
</dbReference>
<evidence type="ECO:0000259" key="8">
    <source>
        <dbReference type="PROSITE" id="PS50926"/>
    </source>
</evidence>
<dbReference type="InterPro" id="IPR002792">
    <property type="entry name" value="TRAM_dom"/>
</dbReference>
<evidence type="ECO:0000256" key="1">
    <source>
        <dbReference type="ARBA" id="ARBA00001966"/>
    </source>
</evidence>
<dbReference type="InterPro" id="IPR038135">
    <property type="entry name" value="Methylthiotransferase_N_sf"/>
</dbReference>
<dbReference type="InterPro" id="IPR012340">
    <property type="entry name" value="NA-bd_OB-fold"/>
</dbReference>
<dbReference type="Gene3D" id="2.40.50.140">
    <property type="entry name" value="Nucleic acid-binding proteins"/>
    <property type="match status" value="1"/>
</dbReference>
<name>A0A644VGY3_9ZZZZ</name>
<keyword evidence="11" id="KW-0808">Transferase</keyword>
<dbReference type="PROSITE" id="PS51449">
    <property type="entry name" value="MTTASE_N"/>
    <property type="match status" value="1"/>
</dbReference>
<dbReference type="PROSITE" id="PS51918">
    <property type="entry name" value="RADICAL_SAM"/>
    <property type="match status" value="1"/>
</dbReference>
<dbReference type="InterPro" id="IPR006638">
    <property type="entry name" value="Elp3/MiaA/NifB-like_rSAM"/>
</dbReference>
<dbReference type="HAMAP" id="MF_01865">
    <property type="entry name" value="MTTase_RimO"/>
    <property type="match status" value="1"/>
</dbReference>
<dbReference type="SFLD" id="SFLDF00274">
    <property type="entry name" value="ribosomal_protein_S12_methylth"/>
    <property type="match status" value="1"/>
</dbReference>
<dbReference type="Gene3D" id="3.40.50.12160">
    <property type="entry name" value="Methylthiotransferase, N-terminal domain"/>
    <property type="match status" value="1"/>
</dbReference>
<evidence type="ECO:0000256" key="5">
    <source>
        <dbReference type="ARBA" id="ARBA00022723"/>
    </source>
</evidence>
<dbReference type="InterPro" id="IPR023404">
    <property type="entry name" value="rSAM_horseshoe"/>
</dbReference>
<evidence type="ECO:0000256" key="7">
    <source>
        <dbReference type="ARBA" id="ARBA00023014"/>
    </source>
</evidence>
<dbReference type="InterPro" id="IPR007197">
    <property type="entry name" value="rSAM"/>
</dbReference>
<gene>
    <name evidence="11" type="primary">rimO_14</name>
    <name evidence="11" type="ORF">SDC9_36693</name>
</gene>
<dbReference type="GO" id="GO:0005840">
    <property type="term" value="C:ribosome"/>
    <property type="evidence" value="ECO:0007669"/>
    <property type="project" value="UniProtKB-KW"/>
</dbReference>
<dbReference type="AlphaFoldDB" id="A0A644VGY3"/>
<dbReference type="SFLD" id="SFLDG01082">
    <property type="entry name" value="B12-binding_domain_containing"/>
    <property type="match status" value="1"/>
</dbReference>
<dbReference type="GO" id="GO:0051539">
    <property type="term" value="F:4 iron, 4 sulfur cluster binding"/>
    <property type="evidence" value="ECO:0007669"/>
    <property type="project" value="UniProtKB-KW"/>
</dbReference>
<dbReference type="PANTHER" id="PTHR43837:SF1">
    <property type="entry name" value="RIBOSOMAL PROTEIN US12 METHYLTHIOTRANSFERASE RIMO"/>
    <property type="match status" value="1"/>
</dbReference>
<feature type="domain" description="TRAM" evidence="8">
    <location>
        <begin position="364"/>
        <end position="429"/>
    </location>
</feature>
<keyword evidence="5" id="KW-0479">Metal-binding</keyword>
<keyword evidence="7" id="KW-0411">Iron-sulfur</keyword>
<dbReference type="GO" id="GO:0035599">
    <property type="term" value="F:aspartic acid methylthiotransferase activity"/>
    <property type="evidence" value="ECO:0007669"/>
    <property type="project" value="TreeGrafter"/>
</dbReference>
<evidence type="ECO:0000256" key="4">
    <source>
        <dbReference type="ARBA" id="ARBA00022691"/>
    </source>
</evidence>
<sequence>MSLNINILSLGCSKNTVDSEFLAGHLINKGYNVSYGNSQKRNDVVIINTCGFIGDAKEESIDTILYVCALKEMHKVDKIIVCGCLAERYLEDLKDELPLVDKFFGVQEWELLLEYLDVDLKGSFQQDRHLATPKHYAYFKISEGCDSLCSYCAIPLIKGRHISRPIEELIPEARQLVANGVKELILVAQNTTYYGVDLYNVRKIVPLLKELLKIEGLEWIRLQYTYPNHFPMELIDLMKEEKRICNYIDLPVQHINNSILSSMNRNITSDEIMNLISDIRTKIPDIALRTTLIVGYPGETEEAFEELKDFVRKARFDRLGCFMFSAEEGTPAYELEDDIPEELKQERMEEILEIQQEISLEKNQEKVGREYNVIIDRREQDFWIARTEYDSPDVDNEVLISDKFKVEQGKFYRIKIVDALEFDLIGELI</sequence>
<protein>
    <submittedName>
        <fullName evidence="11">Ribosomal protein S12 methylthiotransferase RimO</fullName>
        <ecNumber evidence="11">2.8.4.4</ecNumber>
    </submittedName>
</protein>
<dbReference type="SMART" id="SM00729">
    <property type="entry name" value="Elp3"/>
    <property type="match status" value="1"/>
</dbReference>
<dbReference type="InterPro" id="IPR058240">
    <property type="entry name" value="rSAM_sf"/>
</dbReference>
<keyword evidence="4" id="KW-0949">S-adenosyl-L-methionine</keyword>
<dbReference type="EMBL" id="VSSQ01000309">
    <property type="protein sequence ID" value="MPL90639.1"/>
    <property type="molecule type" value="Genomic_DNA"/>
</dbReference>
<reference evidence="11" key="1">
    <citation type="submission" date="2019-08" db="EMBL/GenBank/DDBJ databases">
        <authorList>
            <person name="Kucharzyk K."/>
            <person name="Murdoch R.W."/>
            <person name="Higgins S."/>
            <person name="Loffler F."/>
        </authorList>
    </citation>
    <scope>NUCLEOTIDE SEQUENCE</scope>
</reference>